<sequence length="284" mass="28300">MESHRTLTRPLRPAAAAVLDPALVSALAGGAARAARLALAGPAVPEGDVPALAAGLGRSGLHELVEARFGDMGAVAGFALAVLAGTAERAAAGPLVWIASAAAMRAHGRLSARGLAAAGGDPGRLLSVAVARPVDGLWAVEEALRSGAVAAVAAELPEAGFTATRRLSLAVAAAGVPALLLLPHDRAGASAAASRWRVAAAPSAPDPHDRLAPGAARWRVTVVRARAAPWAAGRSCELEVGDATHALRVVDRLADRPAAARAGPAGRGLPALAGGSEEALRRRA</sequence>
<evidence type="ECO:0000313" key="3">
    <source>
        <dbReference type="Proteomes" id="UP001239909"/>
    </source>
</evidence>
<dbReference type="RefSeq" id="WP_352231068.1">
    <property type="nucleotide sequence ID" value="NZ_BSYI01000013.1"/>
</dbReference>
<name>A0ABQ6LKJ2_9RHOB</name>
<accession>A0ABQ6LKJ2</accession>
<reference evidence="2 3" key="1">
    <citation type="submission" date="2023-04" db="EMBL/GenBank/DDBJ databases">
        <title>Marinoamorphus aggregata gen. nov., sp. Nov., isolate from tissue of brittle star Ophioplocus japonicus.</title>
        <authorList>
            <person name="Kawano K."/>
            <person name="Sawayama S."/>
            <person name="Nakagawa S."/>
        </authorList>
    </citation>
    <scope>NUCLEOTIDE SEQUENCE [LARGE SCALE GENOMIC DNA]</scope>
    <source>
        <strain evidence="2 3">NKW23</strain>
    </source>
</reference>
<evidence type="ECO:0008006" key="4">
    <source>
        <dbReference type="Google" id="ProtNLM"/>
    </source>
</evidence>
<gene>
    <name evidence="2" type="ORF">LNKW23_19730</name>
</gene>
<protein>
    <recommendedName>
        <fullName evidence="4">Protein ImuA</fullName>
    </recommendedName>
</protein>
<evidence type="ECO:0000256" key="1">
    <source>
        <dbReference type="SAM" id="MobiDB-lite"/>
    </source>
</evidence>
<dbReference type="EMBL" id="BSYI01000013">
    <property type="protein sequence ID" value="GMG82760.1"/>
    <property type="molecule type" value="Genomic_DNA"/>
</dbReference>
<comment type="caution">
    <text evidence="2">The sequence shown here is derived from an EMBL/GenBank/DDBJ whole genome shotgun (WGS) entry which is preliminary data.</text>
</comment>
<feature type="region of interest" description="Disordered" evidence="1">
    <location>
        <begin position="260"/>
        <end position="284"/>
    </location>
</feature>
<evidence type="ECO:0000313" key="2">
    <source>
        <dbReference type="EMBL" id="GMG82760.1"/>
    </source>
</evidence>
<keyword evidence="3" id="KW-1185">Reference proteome</keyword>
<proteinExistence type="predicted"/>
<feature type="compositionally biased region" description="Low complexity" evidence="1">
    <location>
        <begin position="260"/>
        <end position="275"/>
    </location>
</feature>
<organism evidence="2 3">
    <name type="scientific">Paralimibaculum aggregatum</name>
    <dbReference type="NCBI Taxonomy" id="3036245"/>
    <lineage>
        <taxon>Bacteria</taxon>
        <taxon>Pseudomonadati</taxon>
        <taxon>Pseudomonadota</taxon>
        <taxon>Alphaproteobacteria</taxon>
        <taxon>Rhodobacterales</taxon>
        <taxon>Paracoccaceae</taxon>
        <taxon>Paralimibaculum</taxon>
    </lineage>
</organism>
<dbReference type="InterPro" id="IPR027417">
    <property type="entry name" value="P-loop_NTPase"/>
</dbReference>
<dbReference type="SUPFAM" id="SSF52540">
    <property type="entry name" value="P-loop containing nucleoside triphosphate hydrolases"/>
    <property type="match status" value="1"/>
</dbReference>
<dbReference type="Gene3D" id="3.40.50.300">
    <property type="entry name" value="P-loop containing nucleotide triphosphate hydrolases"/>
    <property type="match status" value="1"/>
</dbReference>
<dbReference type="Proteomes" id="UP001239909">
    <property type="component" value="Unassembled WGS sequence"/>
</dbReference>